<sequence>MKLAVEILLTVMGVILSIVLTTIASAEDFLALDIPVDQRTRFRNSDGSCVQCSIGMIGVNMNLPAAEMLLWNSQYGSRVRGGAGPSRVRAYCNARGIPAYNITGNTMPWIEWALKTGRGCAIQWGQAHMVTAVGMSSDGQRFAVCDNNTPQRV</sequence>
<name>A0A0F9QY07_9ZZZZ</name>
<dbReference type="AlphaFoldDB" id="A0A0F9QY07"/>
<organism evidence="1">
    <name type="scientific">marine sediment metagenome</name>
    <dbReference type="NCBI Taxonomy" id="412755"/>
    <lineage>
        <taxon>unclassified sequences</taxon>
        <taxon>metagenomes</taxon>
        <taxon>ecological metagenomes</taxon>
    </lineage>
</organism>
<dbReference type="EMBL" id="LAZR01001620">
    <property type="protein sequence ID" value="KKN41842.1"/>
    <property type="molecule type" value="Genomic_DNA"/>
</dbReference>
<comment type="caution">
    <text evidence="1">The sequence shown here is derived from an EMBL/GenBank/DDBJ whole genome shotgun (WGS) entry which is preliminary data.</text>
</comment>
<gene>
    <name evidence="1" type="ORF">LCGC14_0719020</name>
</gene>
<protein>
    <recommendedName>
        <fullName evidence="2">Peptidase C39-like domain-containing protein</fullName>
    </recommendedName>
</protein>
<proteinExistence type="predicted"/>
<feature type="non-terminal residue" evidence="1">
    <location>
        <position position="153"/>
    </location>
</feature>
<evidence type="ECO:0008006" key="2">
    <source>
        <dbReference type="Google" id="ProtNLM"/>
    </source>
</evidence>
<reference evidence="1" key="1">
    <citation type="journal article" date="2015" name="Nature">
        <title>Complex archaea that bridge the gap between prokaryotes and eukaryotes.</title>
        <authorList>
            <person name="Spang A."/>
            <person name="Saw J.H."/>
            <person name="Jorgensen S.L."/>
            <person name="Zaremba-Niedzwiedzka K."/>
            <person name="Martijn J."/>
            <person name="Lind A.E."/>
            <person name="van Eijk R."/>
            <person name="Schleper C."/>
            <person name="Guy L."/>
            <person name="Ettema T.J."/>
        </authorList>
    </citation>
    <scope>NUCLEOTIDE SEQUENCE</scope>
</reference>
<evidence type="ECO:0000313" key="1">
    <source>
        <dbReference type="EMBL" id="KKN41842.1"/>
    </source>
</evidence>
<accession>A0A0F9QY07</accession>